<feature type="transmembrane region" description="Helical" evidence="2">
    <location>
        <begin position="242"/>
        <end position="268"/>
    </location>
</feature>
<evidence type="ECO:0000313" key="3">
    <source>
        <dbReference type="EMBL" id="MBK9296661.1"/>
    </source>
</evidence>
<name>A0A936NCS2_9ACTN</name>
<feature type="transmembrane region" description="Helical" evidence="2">
    <location>
        <begin position="97"/>
        <end position="117"/>
    </location>
</feature>
<dbReference type="AlphaFoldDB" id="A0A936NCS2"/>
<keyword evidence="2" id="KW-1133">Transmembrane helix</keyword>
<reference evidence="3 4" key="1">
    <citation type="submission" date="2020-10" db="EMBL/GenBank/DDBJ databases">
        <title>Connecting structure to function with the recovery of over 1000 high-quality activated sludge metagenome-assembled genomes encoding full-length rRNA genes using long-read sequencing.</title>
        <authorList>
            <person name="Singleton C.M."/>
            <person name="Petriglieri F."/>
            <person name="Kristensen J.M."/>
            <person name="Kirkegaard R.H."/>
            <person name="Michaelsen T.Y."/>
            <person name="Andersen M.H."/>
            <person name="Karst S.M."/>
            <person name="Dueholm M.S."/>
            <person name="Nielsen P.H."/>
            <person name="Albertsen M."/>
        </authorList>
    </citation>
    <scope>NUCLEOTIDE SEQUENCE [LARGE SCALE GENOMIC DNA]</scope>
    <source>
        <strain evidence="3">Lyne_18-Q3-R50-59_MAXAC.006</strain>
    </source>
</reference>
<gene>
    <name evidence="3" type="ORF">IPN02_07415</name>
</gene>
<dbReference type="Proteomes" id="UP000727993">
    <property type="component" value="Unassembled WGS sequence"/>
</dbReference>
<keyword evidence="2" id="KW-0812">Transmembrane</keyword>
<protein>
    <recommendedName>
        <fullName evidence="5">DUF975 family protein</fullName>
    </recommendedName>
</protein>
<dbReference type="EMBL" id="JADJZA010000004">
    <property type="protein sequence ID" value="MBK9296661.1"/>
    <property type="molecule type" value="Genomic_DNA"/>
</dbReference>
<feature type="compositionally biased region" description="Pro residues" evidence="1">
    <location>
        <begin position="1"/>
        <end position="68"/>
    </location>
</feature>
<accession>A0A936NCS2</accession>
<feature type="region of interest" description="Disordered" evidence="1">
    <location>
        <begin position="1"/>
        <end position="75"/>
    </location>
</feature>
<organism evidence="3 4">
    <name type="scientific">Candidatus Neomicrothrix subdominans</name>
    <dbReference type="NCBI Taxonomy" id="2954438"/>
    <lineage>
        <taxon>Bacteria</taxon>
        <taxon>Bacillati</taxon>
        <taxon>Actinomycetota</taxon>
        <taxon>Acidimicrobiia</taxon>
        <taxon>Acidimicrobiales</taxon>
        <taxon>Microthrixaceae</taxon>
        <taxon>Candidatus Neomicrothrix</taxon>
    </lineage>
</organism>
<proteinExistence type="predicted"/>
<feature type="transmembrane region" description="Helical" evidence="2">
    <location>
        <begin position="181"/>
        <end position="214"/>
    </location>
</feature>
<keyword evidence="2" id="KW-0472">Membrane</keyword>
<feature type="transmembrane region" description="Helical" evidence="2">
    <location>
        <begin position="129"/>
        <end position="150"/>
    </location>
</feature>
<evidence type="ECO:0000313" key="4">
    <source>
        <dbReference type="Proteomes" id="UP000727993"/>
    </source>
</evidence>
<evidence type="ECO:0008006" key="5">
    <source>
        <dbReference type="Google" id="ProtNLM"/>
    </source>
</evidence>
<dbReference type="SUPFAM" id="SSF81995">
    <property type="entry name" value="beta-sandwich domain of Sec23/24"/>
    <property type="match status" value="1"/>
</dbReference>
<comment type="caution">
    <text evidence="3">The sequence shown here is derived from an EMBL/GenBank/DDBJ whole genome shotgun (WGS) entry which is preliminary data.</text>
</comment>
<evidence type="ECO:0000256" key="2">
    <source>
        <dbReference type="SAM" id="Phobius"/>
    </source>
</evidence>
<sequence>MSNIPPPPGAPPPPGQGGPGQPPQGPPPGMPPQGPPPGMPPQGPPPGPPPGGGYGPPPGGGGFAPPPGGMQGGGGAVDVMAAPSWAFKKFQEDIGTWLLLAFIPLIVLALVSGGINVGAGVVTSNSNSFFLSLLVNAITTIVGFALFGLAARGLIRAGLAVSRGEKPSLEHMTDMTDIGPYLALSAILGLAVGIGTFFCYIPGIIIAVVTGFAYTVQLDQKLEPIDAIKKGFEMVQANPGPALLGLFLSGLIGQVGLILCCIGVFFTWPIGWMTNVHIYKQLRGEPIAP</sequence>
<evidence type="ECO:0000256" key="1">
    <source>
        <dbReference type="SAM" id="MobiDB-lite"/>
    </source>
</evidence>